<dbReference type="PROSITE" id="PS51672">
    <property type="entry name" value="ACT_LIKE"/>
    <property type="match status" value="1"/>
</dbReference>
<name>W7YMB0_9BACL</name>
<dbReference type="InterPro" id="IPR001721">
    <property type="entry name" value="TD_ACT-like"/>
</dbReference>
<feature type="domain" description="ACT-like" evidence="14">
    <location>
        <begin position="383"/>
        <end position="457"/>
    </location>
</feature>
<evidence type="ECO:0000313" key="15">
    <source>
        <dbReference type="EMBL" id="GAF08743.1"/>
    </source>
</evidence>
<comment type="pathway">
    <text evidence="3 12">Amino-acid biosynthesis; L-isoleucine biosynthesis; 2-oxobutanoate from L-threonine: step 1/1.</text>
</comment>
<evidence type="ECO:0000256" key="5">
    <source>
        <dbReference type="ARBA" id="ARBA00011881"/>
    </source>
</evidence>
<organism evidence="15 16">
    <name type="scientific">Paenibacillus pini JCM 16418</name>
    <dbReference type="NCBI Taxonomy" id="1236976"/>
    <lineage>
        <taxon>Bacteria</taxon>
        <taxon>Bacillati</taxon>
        <taxon>Bacillota</taxon>
        <taxon>Bacilli</taxon>
        <taxon>Bacillales</taxon>
        <taxon>Paenibacillaceae</taxon>
        <taxon>Paenibacillus</taxon>
    </lineage>
</organism>
<evidence type="ECO:0000256" key="8">
    <source>
        <dbReference type="ARBA" id="ARBA00022898"/>
    </source>
</evidence>
<dbReference type="FunFam" id="3.40.1020.10:FF:000002">
    <property type="entry name" value="L-threonine dehydratase"/>
    <property type="match status" value="1"/>
</dbReference>
<evidence type="ECO:0000256" key="7">
    <source>
        <dbReference type="ARBA" id="ARBA00022624"/>
    </source>
</evidence>
<reference evidence="15 16" key="1">
    <citation type="journal article" date="2014" name="Genome Announc.">
        <title>Draft Genome Sequence of Paenibacillus pini JCM 16418T, Isolated from the Rhizosphere of Pine Tree.</title>
        <authorList>
            <person name="Yuki M."/>
            <person name="Oshima K."/>
            <person name="Suda W."/>
            <person name="Oshida Y."/>
            <person name="Kitamura K."/>
            <person name="Iida Y."/>
            <person name="Hattori M."/>
            <person name="Ohkuma M."/>
        </authorList>
    </citation>
    <scope>NUCLEOTIDE SEQUENCE [LARGE SCALE GENOMIC DNA]</scope>
    <source>
        <strain evidence="15 16">JCM 16418</strain>
    </source>
</reference>
<evidence type="ECO:0000256" key="13">
    <source>
        <dbReference type="SAM" id="MobiDB-lite"/>
    </source>
</evidence>
<evidence type="ECO:0000259" key="14">
    <source>
        <dbReference type="PROSITE" id="PS51672"/>
    </source>
</evidence>
<dbReference type="InterPro" id="IPR050147">
    <property type="entry name" value="Ser/Thr_Dehydratase"/>
</dbReference>
<feature type="region of interest" description="Disordered" evidence="13">
    <location>
        <begin position="1"/>
        <end position="22"/>
    </location>
</feature>
<dbReference type="GO" id="GO:0004794">
    <property type="term" value="F:threonine deaminase activity"/>
    <property type="evidence" value="ECO:0007669"/>
    <property type="project" value="UniProtKB-UniRule"/>
</dbReference>
<dbReference type="CDD" id="cd04907">
    <property type="entry name" value="ACT_ThrD-I_2"/>
    <property type="match status" value="1"/>
</dbReference>
<dbReference type="Pfam" id="PF00291">
    <property type="entry name" value="PALP"/>
    <property type="match status" value="1"/>
</dbReference>
<dbReference type="UniPathway" id="UPA00047">
    <property type="reaction ID" value="UER00054"/>
</dbReference>
<evidence type="ECO:0000256" key="12">
    <source>
        <dbReference type="RuleBase" id="RU362012"/>
    </source>
</evidence>
<dbReference type="InterPro" id="IPR001926">
    <property type="entry name" value="TrpB-like_PALP"/>
</dbReference>
<dbReference type="PANTHER" id="PTHR48078:SF11">
    <property type="entry name" value="THREONINE DEHYDRATASE, MITOCHONDRIAL"/>
    <property type="match status" value="1"/>
</dbReference>
<dbReference type="RefSeq" id="WP_256203052.1">
    <property type="nucleotide sequence ID" value="NZ_BAVZ01000008.1"/>
</dbReference>
<evidence type="ECO:0000256" key="3">
    <source>
        <dbReference type="ARBA" id="ARBA00004810"/>
    </source>
</evidence>
<protein>
    <recommendedName>
        <fullName evidence="12">L-threonine dehydratase</fullName>
        <ecNumber evidence="12">4.3.1.19</ecNumber>
    </recommendedName>
    <alternativeName>
        <fullName evidence="12">Threonine deaminase</fullName>
    </alternativeName>
</protein>
<dbReference type="Gene3D" id="3.40.50.1100">
    <property type="match status" value="2"/>
</dbReference>
<dbReference type="Proteomes" id="UP000019364">
    <property type="component" value="Unassembled WGS sequence"/>
</dbReference>
<dbReference type="NCBIfam" id="TIGR02079">
    <property type="entry name" value="THD1"/>
    <property type="match status" value="1"/>
</dbReference>
<dbReference type="GO" id="GO:0006565">
    <property type="term" value="P:L-serine catabolic process"/>
    <property type="evidence" value="ECO:0007669"/>
    <property type="project" value="TreeGrafter"/>
</dbReference>
<keyword evidence="6 12" id="KW-0028">Amino-acid biosynthesis</keyword>
<proteinExistence type="inferred from homology"/>
<dbReference type="GO" id="GO:0009097">
    <property type="term" value="P:isoleucine biosynthetic process"/>
    <property type="evidence" value="ECO:0007669"/>
    <property type="project" value="UniProtKB-UniRule"/>
</dbReference>
<evidence type="ECO:0000256" key="1">
    <source>
        <dbReference type="ARBA" id="ARBA00001274"/>
    </source>
</evidence>
<keyword evidence="7 12" id="KW-0412">Isoleucine biosynthesis</keyword>
<evidence type="ECO:0000256" key="9">
    <source>
        <dbReference type="ARBA" id="ARBA00023239"/>
    </source>
</evidence>
<dbReference type="Pfam" id="PF00585">
    <property type="entry name" value="Thr_dehydrat_C"/>
    <property type="match status" value="1"/>
</dbReference>
<evidence type="ECO:0000256" key="6">
    <source>
        <dbReference type="ARBA" id="ARBA00022605"/>
    </source>
</evidence>
<comment type="similarity">
    <text evidence="4 12">Belongs to the serine/threonine dehydratase family.</text>
</comment>
<dbReference type="EMBL" id="BAVZ01000008">
    <property type="protein sequence ID" value="GAF08743.1"/>
    <property type="molecule type" value="Genomic_DNA"/>
</dbReference>
<keyword evidence="10 12" id="KW-0100">Branched-chain amino acid biosynthesis</keyword>
<comment type="subunit">
    <text evidence="5 12">Homotetramer.</text>
</comment>
<dbReference type="GO" id="GO:0006567">
    <property type="term" value="P:L-threonine catabolic process"/>
    <property type="evidence" value="ECO:0007669"/>
    <property type="project" value="TreeGrafter"/>
</dbReference>
<dbReference type="FunFam" id="3.40.50.1100:FF:000005">
    <property type="entry name" value="Threonine dehydratase catabolic"/>
    <property type="match status" value="1"/>
</dbReference>
<dbReference type="SUPFAM" id="SSF53686">
    <property type="entry name" value="Tryptophan synthase beta subunit-like PLP-dependent enzymes"/>
    <property type="match status" value="1"/>
</dbReference>
<dbReference type="InterPro" id="IPR011820">
    <property type="entry name" value="IlvA"/>
</dbReference>
<sequence length="466" mass="51526">MKEANLNTASLESDSETITNADTPVLNSIGQTLRNHLTEQSSAEAGQPANQRRSVNMEDIVRAHHVLREVIVRTPLQRDEVLSTKYHCNVYLKREDLQVVRSFKIRGAYNMIRSLTPEELSKGIVCASAGNHAQGVAFSCNALSIHGKIYMPSTTPNQKVKQVKRFGGSNIEVVLIGDTYDDAYENAIKDCRENGLTFIHPFDQPKIIAGNGTIAMEVMESLDAPLDYVFVTIGGGGLAAGVGTYIKTVSPSTRIVGVEPMGAASMSEAIMRKEVVTLDEIDKFIDGAAVKRVGDITYDICSRTLDDVVKVPEGKACTTILDLYNENAIVVEPAGALSVAALDLYREQIMGKNVVCIISGGNNDIDRMQEIKERSLMYEGIKHYFLVNFPQRSGALREFLQDVLGPNDDITNFEYTKKHNKENGPALVGIELNSTDDYLPLIERMNRKNIQFTELNKDQNLFNMLL</sequence>
<gene>
    <name evidence="12" type="primary">ilvA</name>
    <name evidence="15" type="ORF">JCM16418_2847</name>
</gene>
<evidence type="ECO:0000313" key="16">
    <source>
        <dbReference type="Proteomes" id="UP000019364"/>
    </source>
</evidence>
<keyword evidence="9 12" id="KW-0456">Lyase</keyword>
<evidence type="ECO:0000256" key="4">
    <source>
        <dbReference type="ARBA" id="ARBA00010869"/>
    </source>
</evidence>
<dbReference type="InterPro" id="IPR000634">
    <property type="entry name" value="Ser/Thr_deHydtase_PyrdxlP-BS"/>
</dbReference>
<dbReference type="PROSITE" id="PS00165">
    <property type="entry name" value="DEHYDRATASE_SER_THR"/>
    <property type="match status" value="1"/>
</dbReference>
<dbReference type="GO" id="GO:0030170">
    <property type="term" value="F:pyridoxal phosphate binding"/>
    <property type="evidence" value="ECO:0007669"/>
    <property type="project" value="InterPro"/>
</dbReference>
<dbReference type="NCBIfam" id="NF006390">
    <property type="entry name" value="PRK08639.1"/>
    <property type="match status" value="1"/>
</dbReference>
<dbReference type="CDD" id="cd01562">
    <property type="entry name" value="Thr-dehyd"/>
    <property type="match status" value="1"/>
</dbReference>
<evidence type="ECO:0000256" key="10">
    <source>
        <dbReference type="ARBA" id="ARBA00023304"/>
    </source>
</evidence>
<comment type="function">
    <text evidence="11 12">Catalyzes the anaerobic formation of alpha-ketobutyrate and ammonia from threonine in a two-step reaction. The first step involved a dehydration of threonine and a production of enamine intermediates (aminocrotonate), which tautomerizes to its imine form (iminobutyrate). Both intermediates are unstable and short-lived. The second step is the nonenzymatic hydrolysis of the enamine/imine intermediates to form 2-ketobutyrate and free ammonia. In the low water environment of the cell, the second step is accelerated by RidA.</text>
</comment>
<keyword evidence="8 12" id="KW-0663">Pyridoxal phosphate</keyword>
<dbReference type="GO" id="GO:0003941">
    <property type="term" value="F:L-serine ammonia-lyase activity"/>
    <property type="evidence" value="ECO:0007669"/>
    <property type="project" value="TreeGrafter"/>
</dbReference>
<dbReference type="STRING" id="1236976.JCM16418_2847"/>
<keyword evidence="16" id="KW-1185">Reference proteome</keyword>
<dbReference type="InterPro" id="IPR036052">
    <property type="entry name" value="TrpB-like_PALP_sf"/>
</dbReference>
<accession>W7YMB0</accession>
<comment type="caution">
    <text evidence="15">The sequence shown here is derived from an EMBL/GenBank/DDBJ whole genome shotgun (WGS) entry which is preliminary data.</text>
</comment>
<dbReference type="PANTHER" id="PTHR48078">
    <property type="entry name" value="THREONINE DEHYDRATASE, MITOCHONDRIAL-RELATED"/>
    <property type="match status" value="1"/>
</dbReference>
<comment type="cofactor">
    <cofactor evidence="2 12">
        <name>pyridoxal 5'-phosphate</name>
        <dbReference type="ChEBI" id="CHEBI:597326"/>
    </cofactor>
</comment>
<evidence type="ECO:0000256" key="11">
    <source>
        <dbReference type="ARBA" id="ARBA00025527"/>
    </source>
</evidence>
<dbReference type="EC" id="4.3.1.19" evidence="12"/>
<dbReference type="eggNOG" id="COG1171">
    <property type="taxonomic scope" value="Bacteria"/>
</dbReference>
<comment type="catalytic activity">
    <reaction evidence="1 12">
        <text>L-threonine = 2-oxobutanoate + NH4(+)</text>
        <dbReference type="Rhea" id="RHEA:22108"/>
        <dbReference type="ChEBI" id="CHEBI:16763"/>
        <dbReference type="ChEBI" id="CHEBI:28938"/>
        <dbReference type="ChEBI" id="CHEBI:57926"/>
        <dbReference type="EC" id="4.3.1.19"/>
    </reaction>
</comment>
<evidence type="ECO:0000256" key="2">
    <source>
        <dbReference type="ARBA" id="ARBA00001933"/>
    </source>
</evidence>
<dbReference type="AlphaFoldDB" id="W7YMB0"/>